<proteinExistence type="predicted"/>
<evidence type="ECO:0000313" key="2">
    <source>
        <dbReference type="Proteomes" id="UP000198538"/>
    </source>
</evidence>
<dbReference type="AlphaFoldDB" id="A0A1G5LNN0"/>
<dbReference type="STRING" id="582692.SAMN05720606_13126"/>
<keyword evidence="2" id="KW-1185">Reference proteome</keyword>
<evidence type="ECO:0000313" key="1">
    <source>
        <dbReference type="EMBL" id="SCZ14081.1"/>
    </source>
</evidence>
<organism evidence="1 2">
    <name type="scientific">Paenibacillus polysaccharolyticus</name>
    <dbReference type="NCBI Taxonomy" id="582692"/>
    <lineage>
        <taxon>Bacteria</taxon>
        <taxon>Bacillati</taxon>
        <taxon>Bacillota</taxon>
        <taxon>Bacilli</taxon>
        <taxon>Bacillales</taxon>
        <taxon>Paenibacillaceae</taxon>
        <taxon>Paenibacillus</taxon>
    </lineage>
</organism>
<accession>A0A1G5LNN0</accession>
<sequence>MIFHFPGILHSSPFHCSNLKYVRKIVTNDQILNAKNANLVTYRMFFGQIEVYNEHMTIL</sequence>
<name>A0A1G5LNN0_9BACL</name>
<reference evidence="2" key="1">
    <citation type="submission" date="2016-10" db="EMBL/GenBank/DDBJ databases">
        <authorList>
            <person name="Varghese N."/>
            <person name="Submissions S."/>
        </authorList>
    </citation>
    <scope>NUCLEOTIDE SEQUENCE [LARGE SCALE GENOMIC DNA]</scope>
    <source>
        <strain evidence="2">BL9</strain>
    </source>
</reference>
<dbReference type="EMBL" id="FMVM01000031">
    <property type="protein sequence ID" value="SCZ14081.1"/>
    <property type="molecule type" value="Genomic_DNA"/>
</dbReference>
<dbReference type="Proteomes" id="UP000198538">
    <property type="component" value="Unassembled WGS sequence"/>
</dbReference>
<protein>
    <submittedName>
        <fullName evidence="1">Uncharacterized protein</fullName>
    </submittedName>
</protein>
<gene>
    <name evidence="1" type="ORF">SAMN05720606_13126</name>
</gene>